<feature type="domain" description="Phosphoadenosine phosphosulphate reductase" evidence="6">
    <location>
        <begin position="112"/>
        <end position="274"/>
    </location>
</feature>
<dbReference type="EC" id="1.8.4.10" evidence="4"/>
<dbReference type="GO" id="GO:0005737">
    <property type="term" value="C:cytoplasm"/>
    <property type="evidence" value="ECO:0007669"/>
    <property type="project" value="UniProtKB-SubCell"/>
</dbReference>
<comment type="subcellular location">
    <subcellularLocation>
        <location evidence="4">Cytoplasm</location>
    </subcellularLocation>
</comment>
<dbReference type="PANTHER" id="PTHR46509:SF1">
    <property type="entry name" value="PHOSPHOADENOSINE PHOSPHOSULFATE REDUCTASE"/>
    <property type="match status" value="1"/>
</dbReference>
<keyword evidence="8" id="KW-1185">Reference proteome</keyword>
<accession>A0A7W7SUV5</accession>
<evidence type="ECO:0000259" key="6">
    <source>
        <dbReference type="Pfam" id="PF01507"/>
    </source>
</evidence>
<evidence type="ECO:0000313" key="7">
    <source>
        <dbReference type="EMBL" id="MBB4960135.1"/>
    </source>
</evidence>
<keyword evidence="4" id="KW-0479">Metal-binding</keyword>
<dbReference type="GO" id="GO:0043866">
    <property type="term" value="F:adenylyl-sulfate reductase (thioredoxin) activity"/>
    <property type="evidence" value="ECO:0007669"/>
    <property type="project" value="UniProtKB-EC"/>
</dbReference>
<dbReference type="NCBIfam" id="TIGR00434">
    <property type="entry name" value="cysH"/>
    <property type="match status" value="1"/>
</dbReference>
<keyword evidence="4" id="KW-0408">Iron</keyword>
<dbReference type="InterPro" id="IPR014729">
    <property type="entry name" value="Rossmann-like_a/b/a_fold"/>
</dbReference>
<dbReference type="PANTHER" id="PTHR46509">
    <property type="entry name" value="PHOSPHOADENOSINE PHOSPHOSULFATE REDUCTASE"/>
    <property type="match status" value="1"/>
</dbReference>
<proteinExistence type="inferred from homology"/>
<evidence type="ECO:0000313" key="8">
    <source>
        <dbReference type="Proteomes" id="UP000578819"/>
    </source>
</evidence>
<dbReference type="CDD" id="cd23945">
    <property type="entry name" value="PAPS_reductase"/>
    <property type="match status" value="1"/>
</dbReference>
<evidence type="ECO:0000256" key="2">
    <source>
        <dbReference type="ARBA" id="ARBA00023002"/>
    </source>
</evidence>
<comment type="pathway">
    <text evidence="3 4">Sulfur metabolism; hydrogen sulfide biosynthesis; sulfite from sulfate.</text>
</comment>
<dbReference type="Gene3D" id="3.40.50.620">
    <property type="entry name" value="HUPs"/>
    <property type="match status" value="1"/>
</dbReference>
<dbReference type="InterPro" id="IPR002500">
    <property type="entry name" value="PAPS_reduct_dom"/>
</dbReference>
<reference evidence="7 8" key="1">
    <citation type="submission" date="2020-08" db="EMBL/GenBank/DDBJ databases">
        <title>Sequencing the genomes of 1000 actinobacteria strains.</title>
        <authorList>
            <person name="Klenk H.-P."/>
        </authorList>
    </citation>
    <scope>NUCLEOTIDE SEQUENCE [LARGE SCALE GENOMIC DNA]</scope>
    <source>
        <strain evidence="7 8">DSM 45886</strain>
    </source>
</reference>
<keyword evidence="4" id="KW-0411">Iron-sulfur</keyword>
<name>A0A7W7SUV5_9ACTN</name>
<dbReference type="SUPFAM" id="SSF52402">
    <property type="entry name" value="Adenine nucleotide alpha hydrolases-like"/>
    <property type="match status" value="1"/>
</dbReference>
<sequence length="299" mass="31771">MSESVLPSGLVSAVGLDLVRLAPRPAAGPKPAPAAGPKPAPVTVSQPVPATVSQPAAVSAVPIPADAPRRRSPDELRALAEAAGPALAAASAEEIVGWAVSTFGDRFCVTSSMADAVLAHLVSRVAPGVDVVFLDTGLHFPETLAVRDTVARELPVKVHSVRPRLTVGQQDGEYGPRLFARAPDECCALRKVEPLERALAEYDAWGTGLRRDDSSSRAGTPVVDFDARRGKVKVNAIAAWTQADVDAYISRWNVPVNELFQQGYTSIGCWPCTRRTRPGEDPRAGRWAMFDKTECGLHG</sequence>
<dbReference type="RefSeq" id="WP_246446621.1">
    <property type="nucleotide sequence ID" value="NZ_JACHJW010000001.1"/>
</dbReference>
<gene>
    <name evidence="4" type="primary">cysH</name>
    <name evidence="7" type="ORF">FHR38_003868</name>
</gene>
<protein>
    <recommendedName>
        <fullName evidence="4">Adenosine 5'-phosphosulfate reductase</fullName>
        <shortName evidence="4">APS reductase</shortName>
        <ecNumber evidence="4">1.8.4.10</ecNumber>
    </recommendedName>
    <alternativeName>
        <fullName evidence="4">5'-adenylylsulfate reductase</fullName>
    </alternativeName>
    <alternativeName>
        <fullName evidence="4">Thioredoxin-dependent 5'-adenylylsulfate reductase</fullName>
    </alternativeName>
</protein>
<feature type="compositionally biased region" description="Pro residues" evidence="5">
    <location>
        <begin position="26"/>
        <end position="40"/>
    </location>
</feature>
<keyword evidence="4" id="KW-0963">Cytoplasm</keyword>
<evidence type="ECO:0000256" key="1">
    <source>
        <dbReference type="ARBA" id="ARBA00009732"/>
    </source>
</evidence>
<comment type="catalytic activity">
    <reaction evidence="4">
        <text>[thioredoxin]-disulfide + sulfite + AMP + 2 H(+) = adenosine 5'-phosphosulfate + [thioredoxin]-dithiol</text>
        <dbReference type="Rhea" id="RHEA:21976"/>
        <dbReference type="Rhea" id="RHEA-COMP:10698"/>
        <dbReference type="Rhea" id="RHEA-COMP:10700"/>
        <dbReference type="ChEBI" id="CHEBI:15378"/>
        <dbReference type="ChEBI" id="CHEBI:17359"/>
        <dbReference type="ChEBI" id="CHEBI:29950"/>
        <dbReference type="ChEBI" id="CHEBI:50058"/>
        <dbReference type="ChEBI" id="CHEBI:58243"/>
        <dbReference type="ChEBI" id="CHEBI:456215"/>
        <dbReference type="EC" id="1.8.4.10"/>
    </reaction>
</comment>
<dbReference type="EMBL" id="JACHJW010000001">
    <property type="protein sequence ID" value="MBB4960135.1"/>
    <property type="molecule type" value="Genomic_DNA"/>
</dbReference>
<keyword evidence="2 4" id="KW-0560">Oxidoreductase</keyword>
<dbReference type="GO" id="GO:0019379">
    <property type="term" value="P:sulfate assimilation, phosphoadenylyl sulfate reduction by phosphoadenylyl-sulfate reductase (thioredoxin)"/>
    <property type="evidence" value="ECO:0007669"/>
    <property type="project" value="UniProtKB-UniRule"/>
</dbReference>
<dbReference type="GO" id="GO:0004604">
    <property type="term" value="F:phosphoadenylyl-sulfate reductase (thioredoxin) activity"/>
    <property type="evidence" value="ECO:0007669"/>
    <property type="project" value="UniProtKB-UniRule"/>
</dbReference>
<dbReference type="NCBIfam" id="NF002537">
    <property type="entry name" value="PRK02090.1"/>
    <property type="match status" value="1"/>
</dbReference>
<dbReference type="HAMAP" id="MF_00063">
    <property type="entry name" value="CysH"/>
    <property type="match status" value="1"/>
</dbReference>
<dbReference type="InterPro" id="IPR004511">
    <property type="entry name" value="PAPS/APS_Rdtase"/>
</dbReference>
<comment type="similarity">
    <text evidence="1 4">Belongs to the PAPS reductase family. CysH subfamily.</text>
</comment>
<comment type="cofactor">
    <cofactor evidence="4">
        <name>[4Fe-4S] cluster</name>
        <dbReference type="ChEBI" id="CHEBI:49883"/>
    </cofactor>
    <text evidence="4">Binds 1 [4Fe-4S] cluster per subunit.</text>
</comment>
<feature type="binding site" evidence="4">
    <location>
        <position position="186"/>
    </location>
    <ligand>
        <name>[4Fe-4S] cluster</name>
        <dbReference type="ChEBI" id="CHEBI:49883"/>
    </ligand>
</feature>
<comment type="function">
    <text evidence="4">Catalyzes the formation of sulfite from adenosine 5'-phosphosulfate (APS) using thioredoxin as an electron donor.</text>
</comment>
<dbReference type="Proteomes" id="UP000578819">
    <property type="component" value="Unassembled WGS sequence"/>
</dbReference>
<dbReference type="Pfam" id="PF01507">
    <property type="entry name" value="PAPS_reduct"/>
    <property type="match status" value="1"/>
</dbReference>
<dbReference type="AlphaFoldDB" id="A0A7W7SUV5"/>
<feature type="binding site" evidence="4">
    <location>
        <position position="269"/>
    </location>
    <ligand>
        <name>[4Fe-4S] cluster</name>
        <dbReference type="ChEBI" id="CHEBI:49883"/>
    </ligand>
</feature>
<feature type="binding site" evidence="4">
    <location>
        <position position="187"/>
    </location>
    <ligand>
        <name>[4Fe-4S] cluster</name>
        <dbReference type="ChEBI" id="CHEBI:49883"/>
    </ligand>
</feature>
<comment type="caution">
    <text evidence="7">The sequence shown here is derived from an EMBL/GenBank/DDBJ whole genome shotgun (WGS) entry which is preliminary data.</text>
</comment>
<evidence type="ECO:0000256" key="5">
    <source>
        <dbReference type="SAM" id="MobiDB-lite"/>
    </source>
</evidence>
<feature type="active site" description="Nucleophile; cysteine thiosulfonate intermediate" evidence="4">
    <location>
        <position position="295"/>
    </location>
</feature>
<evidence type="ECO:0000256" key="4">
    <source>
        <dbReference type="HAMAP-Rule" id="MF_00063"/>
    </source>
</evidence>
<evidence type="ECO:0000256" key="3">
    <source>
        <dbReference type="ARBA" id="ARBA00024327"/>
    </source>
</evidence>
<organism evidence="7 8">
    <name type="scientific">Micromonospora polyrhachis</name>
    <dbReference type="NCBI Taxonomy" id="1282883"/>
    <lineage>
        <taxon>Bacteria</taxon>
        <taxon>Bacillati</taxon>
        <taxon>Actinomycetota</taxon>
        <taxon>Actinomycetes</taxon>
        <taxon>Micromonosporales</taxon>
        <taxon>Micromonosporaceae</taxon>
        <taxon>Micromonospora</taxon>
    </lineage>
</organism>
<dbReference type="GO" id="GO:0070814">
    <property type="term" value="P:hydrogen sulfide biosynthetic process"/>
    <property type="evidence" value="ECO:0007669"/>
    <property type="project" value="UniProtKB-UniRule"/>
</dbReference>
<feature type="region of interest" description="Disordered" evidence="5">
    <location>
        <begin position="25"/>
        <end position="49"/>
    </location>
</feature>
<feature type="binding site" evidence="4">
    <location>
        <position position="272"/>
    </location>
    <ligand>
        <name>[4Fe-4S] cluster</name>
        <dbReference type="ChEBI" id="CHEBI:49883"/>
    </ligand>
</feature>
<dbReference type="GO" id="GO:0051539">
    <property type="term" value="F:4 iron, 4 sulfur cluster binding"/>
    <property type="evidence" value="ECO:0007669"/>
    <property type="project" value="UniProtKB-UniRule"/>
</dbReference>
<dbReference type="GO" id="GO:0046872">
    <property type="term" value="F:metal ion binding"/>
    <property type="evidence" value="ECO:0007669"/>
    <property type="project" value="UniProtKB-KW"/>
</dbReference>